<dbReference type="RefSeq" id="WP_045357826.1">
    <property type="nucleotide sequence ID" value="NZ_CP135253.1"/>
</dbReference>
<feature type="region of interest" description="Disordered" evidence="1">
    <location>
        <begin position="217"/>
        <end position="261"/>
    </location>
</feature>
<name>A0AA96M0X8_9ENTR</name>
<gene>
    <name evidence="2" type="ORF">ACE3KR_11730</name>
    <name evidence="3" type="ORF">RQP59_21305</name>
</gene>
<organism evidence="3">
    <name type="scientific">Enterobacter chuandaensis</name>
    <dbReference type="NCBI Taxonomy" id="2497875"/>
    <lineage>
        <taxon>Bacteria</taxon>
        <taxon>Pseudomonadati</taxon>
        <taxon>Pseudomonadota</taxon>
        <taxon>Gammaproteobacteria</taxon>
        <taxon>Enterobacterales</taxon>
        <taxon>Enterobacteriaceae</taxon>
        <taxon>Enterobacter</taxon>
        <taxon>Enterobacter cloacae complex</taxon>
    </lineage>
</organism>
<proteinExistence type="predicted"/>
<reference evidence="3" key="1">
    <citation type="submission" date="2023-09" db="EMBL/GenBank/DDBJ databases">
        <title>Coexistence of blaNDM-1 and blaKPC-2 in Enterobacter chuandaensis.</title>
        <authorList>
            <person name="Chen R."/>
        </authorList>
    </citation>
    <scope>NUCLEOTIDE SEQUENCE</scope>
    <source>
        <strain evidence="3">FAHZZU5885</strain>
    </source>
</reference>
<feature type="compositionally biased region" description="Polar residues" evidence="1">
    <location>
        <begin position="217"/>
        <end position="233"/>
    </location>
</feature>
<keyword evidence="4" id="KW-1185">Reference proteome</keyword>
<sequence length="261" mass="29237">MTTAFGKTCSFWAVDSRWSYKLDNTPDDTHPTQKFVVADSEITIFAGDENPILVEQAVILELITHEQYFQLIANLTGESLESITVSEADGSIIDFSGSHFYGEEKQQPQKQTHLHYIGSGGSHACDYFYYSCKKKKFLSSQGCNVLGAMSYASYKDRATGGATKVKIWTPSNNYGNVERYDQIATGDIPAYHSYVSEKVHSMLTQLNHQNDLQLSADSSIPSARCSSSTQENGNLRKVSFASAVRRQQNRDERKRARAEER</sequence>
<protein>
    <submittedName>
        <fullName evidence="3">Uncharacterized protein</fullName>
    </submittedName>
</protein>
<dbReference type="EMBL" id="JBHGSI010000003">
    <property type="protein sequence ID" value="MFB4719551.1"/>
    <property type="molecule type" value="Genomic_DNA"/>
</dbReference>
<dbReference type="AlphaFoldDB" id="A0AA96M0X8"/>
<evidence type="ECO:0000313" key="2">
    <source>
        <dbReference type="EMBL" id="MFB4719551.1"/>
    </source>
</evidence>
<feature type="compositionally biased region" description="Basic and acidic residues" evidence="1">
    <location>
        <begin position="248"/>
        <end position="261"/>
    </location>
</feature>
<dbReference type="Proteomes" id="UP001577381">
    <property type="component" value="Unassembled WGS sequence"/>
</dbReference>
<evidence type="ECO:0000313" key="4">
    <source>
        <dbReference type="Proteomes" id="UP001577381"/>
    </source>
</evidence>
<accession>A0AA96M0X8</accession>
<dbReference type="EMBL" id="CP135253">
    <property type="protein sequence ID" value="WNS37562.1"/>
    <property type="molecule type" value="Genomic_DNA"/>
</dbReference>
<evidence type="ECO:0000313" key="3">
    <source>
        <dbReference type="EMBL" id="WNS37562.1"/>
    </source>
</evidence>
<reference evidence="2 4" key="2">
    <citation type="submission" date="2024-09" db="EMBL/GenBank/DDBJ databases">
        <title>Molecular characterization of Carbapenemase-producing Enterobacter cloacae Complex from Infections in Argentina.</title>
        <authorList>
            <person name="De Mendieta J.M."/>
            <person name="Gomez S."/>
        </authorList>
    </citation>
    <scope>NUCLEOTIDE SEQUENCE [LARGE SCALE GENOMIC DNA]</scope>
    <source>
        <strain evidence="2 4">M23267</strain>
    </source>
</reference>
<evidence type="ECO:0000256" key="1">
    <source>
        <dbReference type="SAM" id="MobiDB-lite"/>
    </source>
</evidence>
<dbReference type="KEGG" id="echu:RQP59_21305"/>